<dbReference type="Gene3D" id="3.10.100.10">
    <property type="entry name" value="Mannose-Binding Protein A, subunit A"/>
    <property type="match status" value="1"/>
</dbReference>
<keyword evidence="7" id="KW-1185">Reference proteome</keyword>
<gene>
    <name evidence="6" type="ORF">MCOR_45806</name>
</gene>
<keyword evidence="2" id="KW-1015">Disulfide bond</keyword>
<dbReference type="CDD" id="cd00037">
    <property type="entry name" value="CLECT"/>
    <property type="match status" value="1"/>
</dbReference>
<evidence type="ECO:0000313" key="7">
    <source>
        <dbReference type="Proteomes" id="UP000507470"/>
    </source>
</evidence>
<reference evidence="6 7" key="1">
    <citation type="submission" date="2020-06" db="EMBL/GenBank/DDBJ databases">
        <authorList>
            <person name="Li R."/>
            <person name="Bekaert M."/>
        </authorList>
    </citation>
    <scope>NUCLEOTIDE SEQUENCE [LARGE SCALE GENOMIC DNA]</scope>
    <source>
        <strain evidence="7">wild</strain>
    </source>
</reference>
<dbReference type="SUPFAM" id="SSF56436">
    <property type="entry name" value="C-type lectin-like"/>
    <property type="match status" value="1"/>
</dbReference>
<name>A0A6J8DW76_MYTCO</name>
<organism evidence="6 7">
    <name type="scientific">Mytilus coruscus</name>
    <name type="common">Sea mussel</name>
    <dbReference type="NCBI Taxonomy" id="42192"/>
    <lineage>
        <taxon>Eukaryota</taxon>
        <taxon>Metazoa</taxon>
        <taxon>Spiralia</taxon>
        <taxon>Lophotrochozoa</taxon>
        <taxon>Mollusca</taxon>
        <taxon>Bivalvia</taxon>
        <taxon>Autobranchia</taxon>
        <taxon>Pteriomorphia</taxon>
        <taxon>Mytilida</taxon>
        <taxon>Mytiloidea</taxon>
        <taxon>Mytilidae</taxon>
        <taxon>Mytilinae</taxon>
        <taxon>Mytilus</taxon>
    </lineage>
</organism>
<dbReference type="InterPro" id="IPR000436">
    <property type="entry name" value="Sushi_SCR_CCP_dom"/>
</dbReference>
<dbReference type="PROSITE" id="PS50923">
    <property type="entry name" value="SUSHI"/>
    <property type="match status" value="1"/>
</dbReference>
<dbReference type="InterPro" id="IPR035976">
    <property type="entry name" value="Sushi/SCR/CCP_sf"/>
</dbReference>
<sequence length="156" mass="17923">MAGECDYHTCKIGDKCFFDGEHSKFEPAFCVDICPNAVSAEKFGTYRNIGAAVKFKCEHKYEINGQPYSECQPSGQWENWFLCLKKDKCYLIVYEKVEWRKAVIKCKEYGGHLAKVESELEDSWLSSQLTDDAWIGLNDIENEGLWHWISDSSGLN</sequence>
<dbReference type="Pfam" id="PF00084">
    <property type="entry name" value="Sushi"/>
    <property type="match status" value="1"/>
</dbReference>
<dbReference type="Pfam" id="PF00059">
    <property type="entry name" value="Lectin_C"/>
    <property type="match status" value="1"/>
</dbReference>
<evidence type="ECO:0000256" key="3">
    <source>
        <dbReference type="PROSITE-ProRule" id="PRU00302"/>
    </source>
</evidence>
<dbReference type="PROSITE" id="PS50041">
    <property type="entry name" value="C_TYPE_LECTIN_2"/>
    <property type="match status" value="1"/>
</dbReference>
<dbReference type="AlphaFoldDB" id="A0A6J8DW76"/>
<protein>
    <submittedName>
        <fullName evidence="6">MRC</fullName>
    </submittedName>
</protein>
<evidence type="ECO:0000313" key="6">
    <source>
        <dbReference type="EMBL" id="CAC5412834.1"/>
    </source>
</evidence>
<evidence type="ECO:0000259" key="5">
    <source>
        <dbReference type="PROSITE" id="PS50923"/>
    </source>
</evidence>
<dbReference type="InterPro" id="IPR001304">
    <property type="entry name" value="C-type_lectin-like"/>
</dbReference>
<dbReference type="InterPro" id="IPR016186">
    <property type="entry name" value="C-type_lectin-like/link_sf"/>
</dbReference>
<evidence type="ECO:0000256" key="1">
    <source>
        <dbReference type="ARBA" id="ARBA00022729"/>
    </source>
</evidence>
<keyword evidence="3" id="KW-0768">Sushi</keyword>
<evidence type="ECO:0000256" key="2">
    <source>
        <dbReference type="ARBA" id="ARBA00023157"/>
    </source>
</evidence>
<dbReference type="EMBL" id="CACVKT020008097">
    <property type="protein sequence ID" value="CAC5412834.1"/>
    <property type="molecule type" value="Genomic_DNA"/>
</dbReference>
<dbReference type="Gene3D" id="2.10.70.10">
    <property type="entry name" value="Complement Module, domain 1"/>
    <property type="match status" value="1"/>
</dbReference>
<comment type="caution">
    <text evidence="3">Lacks conserved residue(s) required for the propagation of feature annotation.</text>
</comment>
<evidence type="ECO:0000259" key="4">
    <source>
        <dbReference type="PROSITE" id="PS50041"/>
    </source>
</evidence>
<dbReference type="SUPFAM" id="SSF57535">
    <property type="entry name" value="Complement control module/SCR domain"/>
    <property type="match status" value="1"/>
</dbReference>
<dbReference type="OrthoDB" id="6154520at2759"/>
<keyword evidence="1" id="KW-0732">Signal</keyword>
<dbReference type="Proteomes" id="UP000507470">
    <property type="component" value="Unassembled WGS sequence"/>
</dbReference>
<dbReference type="CDD" id="cd00033">
    <property type="entry name" value="CCP"/>
    <property type="match status" value="1"/>
</dbReference>
<feature type="domain" description="C-type lectin" evidence="4">
    <location>
        <begin position="85"/>
        <end position="156"/>
    </location>
</feature>
<proteinExistence type="predicted"/>
<accession>A0A6J8DW76</accession>
<dbReference type="InterPro" id="IPR016187">
    <property type="entry name" value="CTDL_fold"/>
</dbReference>
<feature type="domain" description="Sushi" evidence="5">
    <location>
        <begin position="32"/>
        <end position="85"/>
    </location>
</feature>